<feature type="signal peptide" evidence="1">
    <location>
        <begin position="1"/>
        <end position="19"/>
    </location>
</feature>
<evidence type="ECO:0000313" key="2">
    <source>
        <dbReference type="EMBL" id="HGY95282.1"/>
    </source>
</evidence>
<dbReference type="SUPFAM" id="SSF74653">
    <property type="entry name" value="TolA/TonB C-terminal domain"/>
    <property type="match status" value="1"/>
</dbReference>
<protein>
    <recommendedName>
        <fullName evidence="3">TonB C-terminal domain-containing protein</fullName>
    </recommendedName>
</protein>
<reference evidence="2" key="1">
    <citation type="journal article" date="2020" name="mSystems">
        <title>Genome- and Community-Level Interaction Insights into Carbon Utilization and Element Cycling Functions of Hydrothermarchaeota in Hydrothermal Sediment.</title>
        <authorList>
            <person name="Zhou Z."/>
            <person name="Liu Y."/>
            <person name="Xu W."/>
            <person name="Pan J."/>
            <person name="Luo Z.H."/>
            <person name="Li M."/>
        </authorList>
    </citation>
    <scope>NUCLEOTIDE SEQUENCE [LARGE SCALE GENOMIC DNA]</scope>
    <source>
        <strain evidence="2">SpSt-855</strain>
    </source>
</reference>
<dbReference type="EMBL" id="DTKL01000072">
    <property type="protein sequence ID" value="HGY95282.1"/>
    <property type="molecule type" value="Genomic_DNA"/>
</dbReference>
<dbReference type="Gene3D" id="3.30.1150.10">
    <property type="match status" value="1"/>
</dbReference>
<evidence type="ECO:0008006" key="3">
    <source>
        <dbReference type="Google" id="ProtNLM"/>
    </source>
</evidence>
<evidence type="ECO:0000256" key="1">
    <source>
        <dbReference type="SAM" id="SignalP"/>
    </source>
</evidence>
<sequence length="362" mass="40042">MMRRLLCVAVLLLPCAAGAGQRAANAARAGSGRADALPRDPKALLALGARSDGLALSGLRNWTITIDYQLYDAQGLRTQAGVFQEWWAGPDDYRMRFSRPGYHLDAWVTPKGSYSIGDPNLPMAERLVYRWMMEPIPPEMDTDGYELWRRVMLLPNSLQFPCVVMNLAHAAPEDPDPINPQYCFDSSQPVLRMADTEDGERIVYRALAALRSQYLPGEFVARVGRMPFLSARLVGGRIYAKLPEGVLTPPEQAVPGPRPETAVLYMSTGHALDAHAISRPMLSQAAINSRMENGMESLAYAVTIGTDGKMSDVRVIGDNAPEIVDMVTKELKQWRFRPFVAGGVAVPVRARIWLNFEKQLGE</sequence>
<name>A0A7V5CU60_9BACT</name>
<accession>A0A7V5CU60</accession>
<feature type="chain" id="PRO_5031370711" description="TonB C-terminal domain-containing protein" evidence="1">
    <location>
        <begin position="20"/>
        <end position="362"/>
    </location>
</feature>
<organism evidence="2">
    <name type="scientific">Acidobacterium capsulatum</name>
    <dbReference type="NCBI Taxonomy" id="33075"/>
    <lineage>
        <taxon>Bacteria</taxon>
        <taxon>Pseudomonadati</taxon>
        <taxon>Acidobacteriota</taxon>
        <taxon>Terriglobia</taxon>
        <taxon>Terriglobales</taxon>
        <taxon>Acidobacteriaceae</taxon>
        <taxon>Acidobacterium</taxon>
    </lineage>
</organism>
<keyword evidence="1" id="KW-0732">Signal</keyword>
<comment type="caution">
    <text evidence="2">The sequence shown here is derived from an EMBL/GenBank/DDBJ whole genome shotgun (WGS) entry which is preliminary data.</text>
</comment>
<dbReference type="AlphaFoldDB" id="A0A7V5CU60"/>
<proteinExistence type="predicted"/>
<gene>
    <name evidence="2" type="ORF">ENW50_11445</name>
</gene>